<evidence type="ECO:0000313" key="4">
    <source>
        <dbReference type="EMBL" id="KAJ7305522.1"/>
    </source>
</evidence>
<sequence length="315" mass="34614">MGAYDDSLGSMLIGSWLSAVLYGLVITQAYEYFSVYPTDGMYRKGLALSTLFFCTVNQVANYANVYMPMVTFWGNTAKVQNQYWPVPLFVTTSTFVGVLVNSFLIRRFYLLSKNLWISVLLSLLLITGFAGSFMVAIVLQEFSLYTLRDKVKTAGLIWTISTAATDIGIAGALIWQLLSMKSYCSVGDTRSLISRLIIRTVQTGSTTSVVAIITLASYLHKNDSNTPTACVFLIAPLYALTLLSNLNLRQRDTVSVSGRPNSQGNSIRISEIHFHPTAPPTINADPTSTAEHSQHPNSSIKVNTDPYGGKKVPDF</sequence>
<accession>A0AAD7EAE2</accession>
<evidence type="ECO:0000259" key="3">
    <source>
        <dbReference type="Pfam" id="PF20152"/>
    </source>
</evidence>
<dbReference type="Pfam" id="PF20152">
    <property type="entry name" value="DUF6534"/>
    <property type="match status" value="1"/>
</dbReference>
<keyword evidence="2" id="KW-1133">Transmembrane helix</keyword>
<organism evidence="4 5">
    <name type="scientific">Mycena albidolilacea</name>
    <dbReference type="NCBI Taxonomy" id="1033008"/>
    <lineage>
        <taxon>Eukaryota</taxon>
        <taxon>Fungi</taxon>
        <taxon>Dikarya</taxon>
        <taxon>Basidiomycota</taxon>
        <taxon>Agaricomycotina</taxon>
        <taxon>Agaricomycetes</taxon>
        <taxon>Agaricomycetidae</taxon>
        <taxon>Agaricales</taxon>
        <taxon>Marasmiineae</taxon>
        <taxon>Mycenaceae</taxon>
        <taxon>Mycena</taxon>
    </lineage>
</organism>
<feature type="transmembrane region" description="Helical" evidence="2">
    <location>
        <begin position="155"/>
        <end position="175"/>
    </location>
</feature>
<feature type="domain" description="DUF6534" evidence="3">
    <location>
        <begin position="162"/>
        <end position="251"/>
    </location>
</feature>
<dbReference type="EMBL" id="JARIHO010000096">
    <property type="protein sequence ID" value="KAJ7305522.1"/>
    <property type="molecule type" value="Genomic_DNA"/>
</dbReference>
<dbReference type="InterPro" id="IPR045339">
    <property type="entry name" value="DUF6534"/>
</dbReference>
<evidence type="ECO:0000313" key="5">
    <source>
        <dbReference type="Proteomes" id="UP001218218"/>
    </source>
</evidence>
<feature type="transmembrane region" description="Helical" evidence="2">
    <location>
        <begin position="12"/>
        <end position="33"/>
    </location>
</feature>
<reference evidence="4" key="1">
    <citation type="submission" date="2023-03" db="EMBL/GenBank/DDBJ databases">
        <title>Massive genome expansion in bonnet fungi (Mycena s.s.) driven by repeated elements and novel gene families across ecological guilds.</title>
        <authorList>
            <consortium name="Lawrence Berkeley National Laboratory"/>
            <person name="Harder C.B."/>
            <person name="Miyauchi S."/>
            <person name="Viragh M."/>
            <person name="Kuo A."/>
            <person name="Thoen E."/>
            <person name="Andreopoulos B."/>
            <person name="Lu D."/>
            <person name="Skrede I."/>
            <person name="Drula E."/>
            <person name="Henrissat B."/>
            <person name="Morin E."/>
            <person name="Kohler A."/>
            <person name="Barry K."/>
            <person name="LaButti K."/>
            <person name="Morin E."/>
            <person name="Salamov A."/>
            <person name="Lipzen A."/>
            <person name="Mereny Z."/>
            <person name="Hegedus B."/>
            <person name="Baldrian P."/>
            <person name="Stursova M."/>
            <person name="Weitz H."/>
            <person name="Taylor A."/>
            <person name="Grigoriev I.V."/>
            <person name="Nagy L.G."/>
            <person name="Martin F."/>
            <person name="Kauserud H."/>
        </authorList>
    </citation>
    <scope>NUCLEOTIDE SEQUENCE</scope>
    <source>
        <strain evidence="4">CBHHK002</strain>
    </source>
</reference>
<keyword evidence="5" id="KW-1185">Reference proteome</keyword>
<keyword evidence="2" id="KW-0812">Transmembrane</keyword>
<dbReference type="Proteomes" id="UP001218218">
    <property type="component" value="Unassembled WGS sequence"/>
</dbReference>
<feature type="transmembrane region" description="Helical" evidence="2">
    <location>
        <begin position="196"/>
        <end position="219"/>
    </location>
</feature>
<name>A0AAD7EAE2_9AGAR</name>
<feature type="transmembrane region" description="Helical" evidence="2">
    <location>
        <begin position="45"/>
        <end position="63"/>
    </location>
</feature>
<evidence type="ECO:0000256" key="1">
    <source>
        <dbReference type="SAM" id="MobiDB-lite"/>
    </source>
</evidence>
<feature type="compositionally biased region" description="Polar residues" evidence="1">
    <location>
        <begin position="284"/>
        <end position="302"/>
    </location>
</feature>
<protein>
    <recommendedName>
        <fullName evidence="3">DUF6534 domain-containing protein</fullName>
    </recommendedName>
</protein>
<proteinExistence type="predicted"/>
<feature type="transmembrane region" description="Helical" evidence="2">
    <location>
        <begin position="116"/>
        <end position="139"/>
    </location>
</feature>
<dbReference type="AlphaFoldDB" id="A0AAD7EAE2"/>
<feature type="region of interest" description="Disordered" evidence="1">
    <location>
        <begin position="278"/>
        <end position="315"/>
    </location>
</feature>
<dbReference type="PANTHER" id="PTHR40465">
    <property type="entry name" value="CHROMOSOME 1, WHOLE GENOME SHOTGUN SEQUENCE"/>
    <property type="match status" value="1"/>
</dbReference>
<comment type="caution">
    <text evidence="4">The sequence shown here is derived from an EMBL/GenBank/DDBJ whole genome shotgun (WGS) entry which is preliminary data.</text>
</comment>
<evidence type="ECO:0000256" key="2">
    <source>
        <dbReference type="SAM" id="Phobius"/>
    </source>
</evidence>
<dbReference type="PANTHER" id="PTHR40465:SF1">
    <property type="entry name" value="DUF6534 DOMAIN-CONTAINING PROTEIN"/>
    <property type="match status" value="1"/>
</dbReference>
<gene>
    <name evidence="4" type="ORF">DFH08DRAFT_902647</name>
</gene>
<feature type="transmembrane region" description="Helical" evidence="2">
    <location>
        <begin position="83"/>
        <end position="104"/>
    </location>
</feature>
<keyword evidence="2" id="KW-0472">Membrane</keyword>
<feature type="transmembrane region" description="Helical" evidence="2">
    <location>
        <begin position="225"/>
        <end position="243"/>
    </location>
</feature>